<feature type="region of interest" description="Disordered" evidence="1">
    <location>
        <begin position="114"/>
        <end position="137"/>
    </location>
</feature>
<dbReference type="EMBL" id="FZOF01000002">
    <property type="protein sequence ID" value="SNS04014.1"/>
    <property type="molecule type" value="Genomic_DNA"/>
</dbReference>
<proteinExistence type="predicted"/>
<organism evidence="3 4">
    <name type="scientific">Actinacidiphila glaucinigra</name>
    <dbReference type="NCBI Taxonomy" id="235986"/>
    <lineage>
        <taxon>Bacteria</taxon>
        <taxon>Bacillati</taxon>
        <taxon>Actinomycetota</taxon>
        <taxon>Actinomycetes</taxon>
        <taxon>Kitasatosporales</taxon>
        <taxon>Streptomycetaceae</taxon>
        <taxon>Actinacidiphila</taxon>
    </lineage>
</organism>
<dbReference type="RefSeq" id="WP_089222578.1">
    <property type="nucleotide sequence ID" value="NZ_FZOF01000002.1"/>
</dbReference>
<feature type="domain" description="MlaB-like STAS" evidence="2">
    <location>
        <begin position="22"/>
        <end position="103"/>
    </location>
</feature>
<dbReference type="InterPro" id="IPR058548">
    <property type="entry name" value="MlaB-like_STAS"/>
</dbReference>
<dbReference type="OrthoDB" id="3214088at2"/>
<gene>
    <name evidence="3" type="ORF">SAMN05216252_102447</name>
</gene>
<keyword evidence="4" id="KW-1185">Reference proteome</keyword>
<evidence type="ECO:0000313" key="4">
    <source>
        <dbReference type="Proteomes" id="UP000198280"/>
    </source>
</evidence>
<name>A0A239B9Y8_9ACTN</name>
<protein>
    <submittedName>
        <fullName evidence="3">Anti-anti-sigma regulatory factor (Antagonist of anti-sigma factor)</fullName>
    </submittedName>
</protein>
<dbReference type="Proteomes" id="UP000198280">
    <property type="component" value="Unassembled WGS sequence"/>
</dbReference>
<feature type="compositionally biased region" description="Basic and acidic residues" evidence="1">
    <location>
        <begin position="114"/>
        <end position="123"/>
    </location>
</feature>
<dbReference type="InterPro" id="IPR036513">
    <property type="entry name" value="STAS_dom_sf"/>
</dbReference>
<evidence type="ECO:0000313" key="3">
    <source>
        <dbReference type="EMBL" id="SNS04014.1"/>
    </source>
</evidence>
<dbReference type="SUPFAM" id="SSF52091">
    <property type="entry name" value="SpoIIaa-like"/>
    <property type="match status" value="1"/>
</dbReference>
<dbReference type="Pfam" id="PF13466">
    <property type="entry name" value="STAS_2"/>
    <property type="match status" value="1"/>
</dbReference>
<dbReference type="Gene3D" id="3.30.750.24">
    <property type="entry name" value="STAS domain"/>
    <property type="match status" value="1"/>
</dbReference>
<sequence length="137" mass="13941">MARPAPPPPPPASRPGGGPAVLVLTGRLDRAGIPPLVERVRVLLAERGGGTVTCDVGGLEGAPDIVLVDALARLQLTARRHGGRIRLRGAGGALRELLAFTGLGGLAGLGLEARGEAEQREEPFGVEEGVEPGDPAL</sequence>
<evidence type="ECO:0000256" key="1">
    <source>
        <dbReference type="SAM" id="MobiDB-lite"/>
    </source>
</evidence>
<evidence type="ECO:0000259" key="2">
    <source>
        <dbReference type="Pfam" id="PF13466"/>
    </source>
</evidence>
<dbReference type="AlphaFoldDB" id="A0A239B9Y8"/>
<reference evidence="3 4" key="1">
    <citation type="submission" date="2017-06" db="EMBL/GenBank/DDBJ databases">
        <authorList>
            <person name="Kim H.J."/>
            <person name="Triplett B.A."/>
        </authorList>
    </citation>
    <scope>NUCLEOTIDE SEQUENCE [LARGE SCALE GENOMIC DNA]</scope>
    <source>
        <strain evidence="3 4">CGMCC 4.1858</strain>
    </source>
</reference>
<accession>A0A239B9Y8</accession>